<sequence length="480" mass="54464">MDREKFQIPSLLCTADQNGAVHGIKPCENSASSKTALCSELDNTDKAYLPTVGRWGCEWPKTSFLGGSKSGESGKCVHHETCYCNETFLINHLGENGVVFNNNNTLSLLDELLDATQVNGPWLVEHPLPLPIWATDPKQILKFESVWHYEKFVSQLEVHIQQVLERHNYNTIGNFMALYQSFKGSGCYNLRDYLHMYSPPITSLHHTCVGLALELWTKLVELNEKYPSLSNYLYLASCEENIETVDDYVQLGDGLEAVSTSLEKEHVLLALRFEIAGRYGVLLCDPGYHISRAITVMQDQLYPHTGQFVQSREAHARKEYNYTFSANSTFVQWSETVTNANGVKAYDTALVYISRPYLTAVDVTERRNLVYNFRSLLSRDSKGGLKAGIYFKLKENHDEFTIFYQNGGVKKRLKYNFGSFAYPIEETTKKVVRECSLQLNLAEDALECILISLAQVLSDQSYIKQLLEINCEINNLAEDN</sequence>
<accession>A0A5N4AA08</accession>
<dbReference type="AlphaFoldDB" id="A0A5N4AA08"/>
<dbReference type="InParanoid" id="A0A5N4AA08"/>
<dbReference type="FunCoup" id="A0A5N4AA08">
    <property type="interactions" value="7"/>
</dbReference>
<dbReference type="Proteomes" id="UP000327044">
    <property type="component" value="Unassembled WGS sequence"/>
</dbReference>
<organism evidence="1 2">
    <name type="scientific">Photinus pyralis</name>
    <name type="common">Common eastern firefly</name>
    <name type="synonym">Lampyris pyralis</name>
    <dbReference type="NCBI Taxonomy" id="7054"/>
    <lineage>
        <taxon>Eukaryota</taxon>
        <taxon>Metazoa</taxon>
        <taxon>Ecdysozoa</taxon>
        <taxon>Arthropoda</taxon>
        <taxon>Hexapoda</taxon>
        <taxon>Insecta</taxon>
        <taxon>Pterygota</taxon>
        <taxon>Neoptera</taxon>
        <taxon>Endopterygota</taxon>
        <taxon>Coleoptera</taxon>
        <taxon>Polyphaga</taxon>
        <taxon>Elateriformia</taxon>
        <taxon>Elateroidea</taxon>
        <taxon>Lampyridae</taxon>
        <taxon>Lampyrinae</taxon>
        <taxon>Photinus</taxon>
    </lineage>
</organism>
<comment type="caution">
    <text evidence="1">The sequence shown here is derived from an EMBL/GenBank/DDBJ whole genome shotgun (WGS) entry which is preliminary data.</text>
</comment>
<evidence type="ECO:0000313" key="1">
    <source>
        <dbReference type="EMBL" id="KAB0794166.1"/>
    </source>
</evidence>
<proteinExistence type="predicted"/>
<reference evidence="1 2" key="1">
    <citation type="journal article" date="2018" name="Elife">
        <title>Firefly genomes illuminate parallel origins of bioluminescence in beetles.</title>
        <authorList>
            <person name="Fallon T.R."/>
            <person name="Lower S.E."/>
            <person name="Chang C.H."/>
            <person name="Bessho-Uehara M."/>
            <person name="Martin G.J."/>
            <person name="Bewick A.J."/>
            <person name="Behringer M."/>
            <person name="Debat H.J."/>
            <person name="Wong I."/>
            <person name="Day J.C."/>
            <person name="Suvorov A."/>
            <person name="Silva C.J."/>
            <person name="Stanger-Hall K.F."/>
            <person name="Hall D.W."/>
            <person name="Schmitz R.J."/>
            <person name="Nelson D.R."/>
            <person name="Lewis S.M."/>
            <person name="Shigenobu S."/>
            <person name="Bybee S.M."/>
            <person name="Larracuente A.M."/>
            <person name="Oba Y."/>
            <person name="Weng J.K."/>
        </authorList>
    </citation>
    <scope>NUCLEOTIDE SEQUENCE [LARGE SCALE GENOMIC DNA]</scope>
    <source>
        <strain evidence="1">1611_PpyrPB1</strain>
        <tissue evidence="1">Whole body</tissue>
    </source>
</reference>
<dbReference type="EMBL" id="VVIM01000009">
    <property type="protein sequence ID" value="KAB0794166.1"/>
    <property type="molecule type" value="Genomic_DNA"/>
</dbReference>
<name>A0A5N4AA08_PHOPY</name>
<gene>
    <name evidence="1" type="ORF">PPYR_13786</name>
</gene>
<keyword evidence="2" id="KW-1185">Reference proteome</keyword>
<evidence type="ECO:0000313" key="2">
    <source>
        <dbReference type="Proteomes" id="UP000327044"/>
    </source>
</evidence>
<protein>
    <submittedName>
        <fullName evidence="1">Uncharacterized protein</fullName>
    </submittedName>
</protein>